<organism evidence="1 2">
    <name type="scientific">Pisolithus microcarpus 441</name>
    <dbReference type="NCBI Taxonomy" id="765257"/>
    <lineage>
        <taxon>Eukaryota</taxon>
        <taxon>Fungi</taxon>
        <taxon>Dikarya</taxon>
        <taxon>Basidiomycota</taxon>
        <taxon>Agaricomycotina</taxon>
        <taxon>Agaricomycetes</taxon>
        <taxon>Agaricomycetidae</taxon>
        <taxon>Boletales</taxon>
        <taxon>Sclerodermatineae</taxon>
        <taxon>Pisolithaceae</taxon>
        <taxon>Pisolithus</taxon>
    </lineage>
</organism>
<dbReference type="HOGENOM" id="CLU_2905060_0_0_1"/>
<dbReference type="Proteomes" id="UP000054018">
    <property type="component" value="Unassembled WGS sequence"/>
</dbReference>
<proteinExistence type="predicted"/>
<name>A0A0C9Y9T7_9AGAM</name>
<reference evidence="2" key="2">
    <citation type="submission" date="2015-01" db="EMBL/GenBank/DDBJ databases">
        <title>Evolutionary Origins and Diversification of the Mycorrhizal Mutualists.</title>
        <authorList>
            <consortium name="DOE Joint Genome Institute"/>
            <consortium name="Mycorrhizal Genomics Consortium"/>
            <person name="Kohler A."/>
            <person name="Kuo A."/>
            <person name="Nagy L.G."/>
            <person name="Floudas D."/>
            <person name="Copeland A."/>
            <person name="Barry K.W."/>
            <person name="Cichocki N."/>
            <person name="Veneault-Fourrey C."/>
            <person name="LaButti K."/>
            <person name="Lindquist E.A."/>
            <person name="Lipzen A."/>
            <person name="Lundell T."/>
            <person name="Morin E."/>
            <person name="Murat C."/>
            <person name="Riley R."/>
            <person name="Ohm R."/>
            <person name="Sun H."/>
            <person name="Tunlid A."/>
            <person name="Henrissat B."/>
            <person name="Grigoriev I.V."/>
            <person name="Hibbett D.S."/>
            <person name="Martin F."/>
        </authorList>
    </citation>
    <scope>NUCLEOTIDE SEQUENCE [LARGE SCALE GENOMIC DNA]</scope>
    <source>
        <strain evidence="2">441</strain>
    </source>
</reference>
<evidence type="ECO:0000313" key="1">
    <source>
        <dbReference type="EMBL" id="KIK21440.1"/>
    </source>
</evidence>
<evidence type="ECO:0000313" key="2">
    <source>
        <dbReference type="Proteomes" id="UP000054018"/>
    </source>
</evidence>
<protein>
    <submittedName>
        <fullName evidence="1">Unplaced genomic scaffold scaffold_68, whole genome shotgun sequence</fullName>
    </submittedName>
</protein>
<dbReference type="AlphaFoldDB" id="A0A0C9Y9T7"/>
<dbReference type="EMBL" id="KN833752">
    <property type="protein sequence ID" value="KIK21440.1"/>
    <property type="molecule type" value="Genomic_DNA"/>
</dbReference>
<accession>A0A0C9Y9T7</accession>
<keyword evidence="2" id="KW-1185">Reference proteome</keyword>
<reference evidence="1 2" key="1">
    <citation type="submission" date="2014-04" db="EMBL/GenBank/DDBJ databases">
        <authorList>
            <consortium name="DOE Joint Genome Institute"/>
            <person name="Kuo A."/>
            <person name="Kohler A."/>
            <person name="Costa M.D."/>
            <person name="Nagy L.G."/>
            <person name="Floudas D."/>
            <person name="Copeland A."/>
            <person name="Barry K.W."/>
            <person name="Cichocki N."/>
            <person name="Veneault-Fourrey C."/>
            <person name="LaButti K."/>
            <person name="Lindquist E.A."/>
            <person name="Lipzen A."/>
            <person name="Lundell T."/>
            <person name="Morin E."/>
            <person name="Murat C."/>
            <person name="Sun H."/>
            <person name="Tunlid A."/>
            <person name="Henrissat B."/>
            <person name="Grigoriev I.V."/>
            <person name="Hibbett D.S."/>
            <person name="Martin F."/>
            <person name="Nordberg H.P."/>
            <person name="Cantor M.N."/>
            <person name="Hua S.X."/>
        </authorList>
    </citation>
    <scope>NUCLEOTIDE SEQUENCE [LARGE SCALE GENOMIC DNA]</scope>
    <source>
        <strain evidence="1 2">441</strain>
    </source>
</reference>
<sequence length="62" mass="7073">MQPCPVIVKYRWARHAWKRALSALSVCRSKYQSVKGGFERKAVKLYCLGGKQRFGGANESRN</sequence>
<gene>
    <name evidence="1" type="ORF">PISMIDRAFT_546005</name>
</gene>